<dbReference type="Gene3D" id="6.10.330.20">
    <property type="match status" value="1"/>
</dbReference>
<dbReference type="GO" id="GO:0005762">
    <property type="term" value="C:mitochondrial large ribosomal subunit"/>
    <property type="evidence" value="ECO:0007669"/>
    <property type="project" value="TreeGrafter"/>
</dbReference>
<evidence type="ECO:0000256" key="5">
    <source>
        <dbReference type="ARBA" id="ARBA00023274"/>
    </source>
</evidence>
<dbReference type="EMBL" id="CP056067">
    <property type="protein sequence ID" value="UKJ89650.2"/>
    <property type="molecule type" value="Genomic_DNA"/>
</dbReference>
<evidence type="ECO:0000256" key="3">
    <source>
        <dbReference type="ARBA" id="ARBA00022980"/>
    </source>
</evidence>
<comment type="similarity">
    <text evidence="2">Belongs to the universal ribosomal protein uL29 family.</text>
</comment>
<sequence>MLRFTNQSNITLFRLFRPQIAFSAIPKRGIEELWKGGYLDPETPFGQKEKLSTTGYPWPSYLLRQKSFEDLRSLYFSCLKEKNLLLGERWAAYQNHTKPPKHGRLKKLTMKRILGVITRREIHQQCIRAKQILKAQEEKEVLETRMFKLKELLNELNFKIKRSKLEDSLAKTGWINTASRIEAEIEEIEMKLQPLRKETLQLRTPNWRYERKYSDLPGRITWNKDYIPALRNVMRRPFKFY</sequence>
<protein>
    <recommendedName>
        <fullName evidence="6">Large ribosomal subunit protein uL29m</fullName>
    </recommendedName>
</protein>
<accession>A0A976M6Q4</accession>
<comment type="subcellular location">
    <subcellularLocation>
        <location evidence="1">Mitochondrion</location>
    </subcellularLocation>
</comment>
<proteinExistence type="inferred from homology"/>
<evidence type="ECO:0000313" key="7">
    <source>
        <dbReference type="EMBL" id="UKJ89650.2"/>
    </source>
</evidence>
<dbReference type="GO" id="GO:0003735">
    <property type="term" value="F:structural constituent of ribosome"/>
    <property type="evidence" value="ECO:0007669"/>
    <property type="project" value="InterPro"/>
</dbReference>
<reference evidence="7" key="1">
    <citation type="submission" date="2022-07" db="EMBL/GenBank/DDBJ databases">
        <title>Evaluation of T. orientalis genome assembly methods using nanopore sequencing and analysis of variation between genomes.</title>
        <authorList>
            <person name="Yam J."/>
            <person name="Micallef M.L."/>
            <person name="Liu M."/>
            <person name="Djordjevic S.P."/>
            <person name="Bogema D.R."/>
            <person name="Jenkins C."/>
        </authorList>
    </citation>
    <scope>NUCLEOTIDE SEQUENCE</scope>
    <source>
        <strain evidence="7">Fish Creek</strain>
    </source>
</reference>
<dbReference type="InterPro" id="IPR038340">
    <property type="entry name" value="MRP-L47_sf"/>
</dbReference>
<evidence type="ECO:0000313" key="8">
    <source>
        <dbReference type="Proteomes" id="UP000244803"/>
    </source>
</evidence>
<evidence type="ECO:0000256" key="1">
    <source>
        <dbReference type="ARBA" id="ARBA00004173"/>
    </source>
</evidence>
<dbReference type="OrthoDB" id="270763at2759"/>
<organism evidence="7 8">
    <name type="scientific">Theileria orientalis</name>
    <dbReference type="NCBI Taxonomy" id="68886"/>
    <lineage>
        <taxon>Eukaryota</taxon>
        <taxon>Sar</taxon>
        <taxon>Alveolata</taxon>
        <taxon>Apicomplexa</taxon>
        <taxon>Aconoidasida</taxon>
        <taxon>Piroplasmida</taxon>
        <taxon>Theileriidae</taxon>
        <taxon>Theileria</taxon>
    </lineage>
</organism>
<dbReference type="PANTHER" id="PTHR21183:SF18">
    <property type="entry name" value="LARGE RIBOSOMAL SUBUNIT PROTEIN UL29M"/>
    <property type="match status" value="1"/>
</dbReference>
<name>A0A976M6Q4_THEOR</name>
<evidence type="ECO:0000256" key="4">
    <source>
        <dbReference type="ARBA" id="ARBA00023128"/>
    </source>
</evidence>
<dbReference type="AlphaFoldDB" id="A0A976M6Q4"/>
<keyword evidence="3" id="KW-0689">Ribosomal protein</keyword>
<keyword evidence="5" id="KW-0687">Ribonucleoprotein</keyword>
<evidence type="ECO:0000256" key="6">
    <source>
        <dbReference type="ARBA" id="ARBA00035289"/>
    </source>
</evidence>
<keyword evidence="4" id="KW-0496">Mitochondrion</keyword>
<dbReference type="InterPro" id="IPR010729">
    <property type="entry name" value="Ribosomal_uL29_mit"/>
</dbReference>
<dbReference type="GO" id="GO:0032543">
    <property type="term" value="P:mitochondrial translation"/>
    <property type="evidence" value="ECO:0007669"/>
    <property type="project" value="TreeGrafter"/>
</dbReference>
<dbReference type="Proteomes" id="UP000244803">
    <property type="component" value="Chromosome 4"/>
</dbReference>
<gene>
    <name evidence="7" type="ORF">MACJ_002902</name>
</gene>
<dbReference type="PANTHER" id="PTHR21183">
    <property type="entry name" value="RIBOSOMAL PROTEIN L47, MITOCHONDRIAL-RELATED"/>
    <property type="match status" value="1"/>
</dbReference>
<evidence type="ECO:0000256" key="2">
    <source>
        <dbReference type="ARBA" id="ARBA00009254"/>
    </source>
</evidence>
<dbReference type="Pfam" id="PF06984">
    <property type="entry name" value="MRP-L47"/>
    <property type="match status" value="1"/>
</dbReference>